<gene>
    <name evidence="2" type="ordered locus">Rumal_2923</name>
</gene>
<keyword evidence="1" id="KW-0812">Transmembrane</keyword>
<feature type="transmembrane region" description="Helical" evidence="1">
    <location>
        <begin position="20"/>
        <end position="40"/>
    </location>
</feature>
<evidence type="ECO:0000313" key="2">
    <source>
        <dbReference type="EMBL" id="ADU23389.1"/>
    </source>
</evidence>
<evidence type="ECO:0000256" key="1">
    <source>
        <dbReference type="SAM" id="Phobius"/>
    </source>
</evidence>
<accession>E6UJ41</accession>
<dbReference type="EMBL" id="CP002403">
    <property type="protein sequence ID" value="ADU23389.1"/>
    <property type="molecule type" value="Genomic_DNA"/>
</dbReference>
<keyword evidence="1" id="KW-1133">Transmembrane helix</keyword>
<dbReference type="HOGENOM" id="CLU_1593335_0_0_9"/>
<evidence type="ECO:0000313" key="3">
    <source>
        <dbReference type="Proteomes" id="UP000006919"/>
    </source>
</evidence>
<dbReference type="AlphaFoldDB" id="E6UJ41"/>
<keyword evidence="1" id="KW-0472">Membrane</keyword>
<protein>
    <submittedName>
        <fullName evidence="2">Uncharacterized protein</fullName>
    </submittedName>
</protein>
<dbReference type="STRING" id="697329.Rumal_2923"/>
<dbReference type="Proteomes" id="UP000006919">
    <property type="component" value="Chromosome"/>
</dbReference>
<proteinExistence type="predicted"/>
<reference evidence="2 3" key="1">
    <citation type="journal article" date="2011" name="J. Bacteriol.">
        <title>Complete genome of the cellulolytic ruminal bacterium Ruminococcus albus 7.</title>
        <authorList>
            <person name="Suen G."/>
            <person name="Stevenson D.M."/>
            <person name="Bruce D.C."/>
            <person name="Chertkov O."/>
            <person name="Copeland A."/>
            <person name="Cheng J.F."/>
            <person name="Detter C."/>
            <person name="Detter J.C."/>
            <person name="Goodwin L.A."/>
            <person name="Han C.S."/>
            <person name="Hauser L.J."/>
            <person name="Ivanova N.N."/>
            <person name="Kyrpides N.C."/>
            <person name="Land M.L."/>
            <person name="Lapidus A."/>
            <person name="Lucas S."/>
            <person name="Ovchinnikova G."/>
            <person name="Pitluck S."/>
            <person name="Tapia R."/>
            <person name="Woyke T."/>
            <person name="Boyum J."/>
            <person name="Mead D."/>
            <person name="Weimer P.J."/>
        </authorList>
    </citation>
    <scope>NUCLEOTIDE SEQUENCE [LARGE SCALE GENOMIC DNA]</scope>
    <source>
        <strain evidence="3">ATCC 27210 / DSM 20455 / JCM 14654 / NCDO 2250 / 7</strain>
    </source>
</reference>
<sequence length="167" mass="18879">MKHKADRSDKAEKAPLRRWIAMFAITLSPIILTLIIALVIDLTDSIRTYRDIGVMPGSIVEGLEIKGDVPSWFTEEDKKSAADELAEYINSCKFTVLDVEYDIGSQDYIEAEYPGYPDNCRMVLGFTEYNYGCEGANIGIHCREYVRAVVVRDSESSPWTVIEHGYL</sequence>
<name>E6UJ41_RUMA7</name>
<dbReference type="RefSeq" id="WP_013499498.1">
    <property type="nucleotide sequence ID" value="NC_014833.1"/>
</dbReference>
<organism evidence="2 3">
    <name type="scientific">Ruminococcus albus (strain ATCC 27210 / DSM 20455 / JCM 14654 / NCDO 2250 / 7)</name>
    <dbReference type="NCBI Taxonomy" id="697329"/>
    <lineage>
        <taxon>Bacteria</taxon>
        <taxon>Bacillati</taxon>
        <taxon>Bacillota</taxon>
        <taxon>Clostridia</taxon>
        <taxon>Eubacteriales</taxon>
        <taxon>Oscillospiraceae</taxon>
        <taxon>Ruminococcus</taxon>
    </lineage>
</organism>
<dbReference type="KEGG" id="ral:Rumal_2923"/>